<feature type="transmembrane region" description="Helical" evidence="2">
    <location>
        <begin position="261"/>
        <end position="281"/>
    </location>
</feature>
<dbReference type="RefSeq" id="WP_023369868.1">
    <property type="nucleotide sequence ID" value="NZ_BLYZ01000003.1"/>
</dbReference>
<dbReference type="InterPro" id="IPR000030">
    <property type="entry name" value="PPE_dom"/>
</dbReference>
<dbReference type="SUPFAM" id="SSF140459">
    <property type="entry name" value="PE/PPE dimer-like"/>
    <property type="match status" value="1"/>
</dbReference>
<keyword evidence="2" id="KW-0812">Transmembrane</keyword>
<gene>
    <name evidence="5" type="ORF">BZL29_6110</name>
</gene>
<dbReference type="GeneID" id="29702127"/>
<dbReference type="Pfam" id="PF00823">
    <property type="entry name" value="PPE"/>
    <property type="match status" value="1"/>
</dbReference>
<dbReference type="PANTHER" id="PTHR46766">
    <property type="entry name" value="GLUTAMINE-RICH PROTEIN 2"/>
    <property type="match status" value="1"/>
</dbReference>
<evidence type="ECO:0000313" key="6">
    <source>
        <dbReference type="Proteomes" id="UP000188532"/>
    </source>
</evidence>
<feature type="transmembrane region" description="Helical" evidence="2">
    <location>
        <begin position="318"/>
        <end position="343"/>
    </location>
</feature>
<dbReference type="FunFam" id="1.20.1260.20:FF:000001">
    <property type="entry name" value="PPE family protein PPE41"/>
    <property type="match status" value="1"/>
</dbReference>
<evidence type="ECO:0000259" key="3">
    <source>
        <dbReference type="Pfam" id="PF00823"/>
    </source>
</evidence>
<dbReference type="Proteomes" id="UP000188532">
    <property type="component" value="Unassembled WGS sequence"/>
</dbReference>
<dbReference type="Gene3D" id="1.20.1260.20">
    <property type="entry name" value="PPE superfamily"/>
    <property type="match status" value="1"/>
</dbReference>
<organism evidence="5 6">
    <name type="scientific">Mycobacterium kansasii</name>
    <dbReference type="NCBI Taxonomy" id="1768"/>
    <lineage>
        <taxon>Bacteria</taxon>
        <taxon>Bacillati</taxon>
        <taxon>Actinomycetota</taxon>
        <taxon>Actinomycetes</taxon>
        <taxon>Mycobacteriales</taxon>
        <taxon>Mycobacteriaceae</taxon>
        <taxon>Mycobacterium</taxon>
    </lineage>
</organism>
<proteinExistence type="inferred from homology"/>
<dbReference type="PANTHER" id="PTHR46766:SF1">
    <property type="entry name" value="GLUTAMINE-RICH PROTEIN 2"/>
    <property type="match status" value="1"/>
</dbReference>
<feature type="transmembrane region" description="Helical" evidence="2">
    <location>
        <begin position="288"/>
        <end position="312"/>
    </location>
</feature>
<dbReference type="GO" id="GO:0052572">
    <property type="term" value="P:response to host immune response"/>
    <property type="evidence" value="ECO:0007669"/>
    <property type="project" value="TreeGrafter"/>
</dbReference>
<accession>A0A1V3WSW3</accession>
<keyword evidence="2" id="KW-1133">Transmembrane helix</keyword>
<evidence type="ECO:0000256" key="1">
    <source>
        <dbReference type="ARBA" id="ARBA00010652"/>
    </source>
</evidence>
<feature type="domain" description="PPE-PPW subfamily C-terminal" evidence="4">
    <location>
        <begin position="387"/>
        <end position="433"/>
    </location>
</feature>
<comment type="similarity">
    <text evidence="1">Belongs to the mycobacterial PPE family.</text>
</comment>
<evidence type="ECO:0000313" key="5">
    <source>
        <dbReference type="EMBL" id="OOK69838.1"/>
    </source>
</evidence>
<dbReference type="EMBL" id="MVBN01000007">
    <property type="protein sequence ID" value="OOK69838.1"/>
    <property type="molecule type" value="Genomic_DNA"/>
</dbReference>
<keyword evidence="2" id="KW-0472">Membrane</keyword>
<feature type="transmembrane region" description="Helical" evidence="2">
    <location>
        <begin position="221"/>
        <end position="241"/>
    </location>
</feature>
<protein>
    <submittedName>
        <fullName evidence="5">PPE family protein</fullName>
    </submittedName>
</protein>
<evidence type="ECO:0000259" key="4">
    <source>
        <dbReference type="Pfam" id="PF18878"/>
    </source>
</evidence>
<name>A0A1V3WSW3_MYCKA</name>
<sequence>MTAPLWMASPPEVHSALLSAGAGPAPLLAASAAWTSLSAEYAGAAEELTLILAAVQAGAWQGPSVEAYVAAHVPYVAWLMQTSADSAATAAGHDTVAAAYVSALAAMPTLAELAANHVTHGVLVATNFFGINTIPIALNEADYVRMWIQAATTMGVYETVSGAALVSTPHITPAPVLVKPGVGEAGSAAATAGQTLTPFPWNQLHQFLELFMKAWTQIGQLLVNAAFSFVLWSYNLIQALVNLNFWGALEAVIMLVLTETWFAIGVMLIPLLLSALVLEVVDVIGSWIIGNLFGVGSLLMGTAAGALAAAVVPGVAGVAGLAGLTAMPAAAAVAAPAAGLAAAPAVAVAAVEPAPDAAAAAVGAAEPARLVSTVQPGSGIAPASASASDRGAATFGFAGTAGKEIVGQPGGLTALQGAEYGGAAHLPMLPATWEPSALGAGSPQSFAA</sequence>
<dbReference type="InterPro" id="IPR043641">
    <property type="entry name" value="PPE-PPW_C"/>
</dbReference>
<dbReference type="InterPro" id="IPR038332">
    <property type="entry name" value="PPE_sf"/>
</dbReference>
<dbReference type="AlphaFoldDB" id="A0A1V3WSW3"/>
<comment type="caution">
    <text evidence="5">The sequence shown here is derived from an EMBL/GenBank/DDBJ whole genome shotgun (WGS) entry which is preliminary data.</text>
</comment>
<evidence type="ECO:0000256" key="2">
    <source>
        <dbReference type="SAM" id="Phobius"/>
    </source>
</evidence>
<dbReference type="Pfam" id="PF18878">
    <property type="entry name" value="PPE-PPW"/>
    <property type="match status" value="1"/>
</dbReference>
<feature type="domain" description="PPE" evidence="3">
    <location>
        <begin position="6"/>
        <end position="168"/>
    </location>
</feature>
<dbReference type="STRING" id="1768.B1T50_16990"/>
<reference evidence="5 6" key="1">
    <citation type="submission" date="2017-02" db="EMBL/GenBank/DDBJ databases">
        <title>Complete genome sequences of Mycobacterium kansasii strains isolated from rhesus macaques.</title>
        <authorList>
            <person name="Panda A."/>
            <person name="Nagaraj S."/>
            <person name="Zhao X."/>
            <person name="Tettelin H."/>
            <person name="Detolla L.J."/>
        </authorList>
    </citation>
    <scope>NUCLEOTIDE SEQUENCE [LARGE SCALE GENOMIC DNA]</scope>
    <source>
        <strain evidence="5 6">11-3469</strain>
    </source>
</reference>